<feature type="DNA-binding region" description="H-T-H motif" evidence="4">
    <location>
        <begin position="44"/>
        <end position="63"/>
    </location>
</feature>
<dbReference type="AlphaFoldDB" id="A0A2V1K2M9"/>
<dbReference type="RefSeq" id="WP_109094369.1">
    <property type="nucleotide sequence ID" value="NZ_QETB01000006.1"/>
</dbReference>
<evidence type="ECO:0000313" key="8">
    <source>
        <dbReference type="Proteomes" id="UP000245283"/>
    </source>
</evidence>
<dbReference type="PANTHER" id="PTHR30055">
    <property type="entry name" value="HTH-TYPE TRANSCRIPTIONAL REGULATOR RUTR"/>
    <property type="match status" value="1"/>
</dbReference>
<evidence type="ECO:0000256" key="5">
    <source>
        <dbReference type="SAM" id="MobiDB-lite"/>
    </source>
</evidence>
<gene>
    <name evidence="7" type="ORF">DD236_10560</name>
</gene>
<dbReference type="InterPro" id="IPR009057">
    <property type="entry name" value="Homeodomain-like_sf"/>
</dbReference>
<dbReference type="Proteomes" id="UP000245283">
    <property type="component" value="Unassembled WGS sequence"/>
</dbReference>
<organism evidence="7 8">
    <name type="scientific">Ancrocorticia populi</name>
    <dbReference type="NCBI Taxonomy" id="2175228"/>
    <lineage>
        <taxon>Bacteria</taxon>
        <taxon>Bacillati</taxon>
        <taxon>Actinomycetota</taxon>
        <taxon>Actinomycetes</taxon>
        <taxon>Actinomycetales</taxon>
        <taxon>Actinomycetaceae</taxon>
        <taxon>Ancrocorticia</taxon>
    </lineage>
</organism>
<proteinExistence type="predicted"/>
<evidence type="ECO:0000256" key="3">
    <source>
        <dbReference type="ARBA" id="ARBA00023163"/>
    </source>
</evidence>
<evidence type="ECO:0000256" key="2">
    <source>
        <dbReference type="ARBA" id="ARBA00023125"/>
    </source>
</evidence>
<dbReference type="Gene3D" id="1.10.357.10">
    <property type="entry name" value="Tetracycline Repressor, domain 2"/>
    <property type="match status" value="1"/>
</dbReference>
<dbReference type="Pfam" id="PF00440">
    <property type="entry name" value="TetR_N"/>
    <property type="match status" value="1"/>
</dbReference>
<dbReference type="PANTHER" id="PTHR30055:SF234">
    <property type="entry name" value="HTH-TYPE TRANSCRIPTIONAL REGULATOR BETI"/>
    <property type="match status" value="1"/>
</dbReference>
<dbReference type="EMBL" id="QETB01000006">
    <property type="protein sequence ID" value="PWF24473.1"/>
    <property type="molecule type" value="Genomic_DNA"/>
</dbReference>
<evidence type="ECO:0000313" key="7">
    <source>
        <dbReference type="EMBL" id="PWF24473.1"/>
    </source>
</evidence>
<name>A0A2V1K2M9_9ACTO</name>
<dbReference type="InterPro" id="IPR050109">
    <property type="entry name" value="HTH-type_TetR-like_transc_reg"/>
</dbReference>
<keyword evidence="2 4" id="KW-0238">DNA-binding</keyword>
<keyword evidence="3" id="KW-0804">Transcription</keyword>
<protein>
    <recommendedName>
        <fullName evidence="6">HTH tetR-type domain-containing protein</fullName>
    </recommendedName>
</protein>
<evidence type="ECO:0000256" key="1">
    <source>
        <dbReference type="ARBA" id="ARBA00023015"/>
    </source>
</evidence>
<comment type="caution">
    <text evidence="7">The sequence shown here is derived from an EMBL/GenBank/DDBJ whole genome shotgun (WGS) entry which is preliminary data.</text>
</comment>
<sequence>MEAENPSRCFTPKRSRRSDGDRTRAAIMTATIALIAEEGLAGTTQRKVAKRAGVSLASITYHFATLDELFEAAFDRLIDDSVARLDQLKPDAQEGKISISEAWDRVVRDPDGRTPEHVIGSFELLVASIRQPQLRPASIKLLDALNGFFQTWTVGPDPARSALSLMLGLSLTEAASGRQLGEADIASVFSDFGLWPDDKAMQHA</sequence>
<accession>A0A2V1K2M9</accession>
<reference evidence="8" key="1">
    <citation type="submission" date="2018-05" db="EMBL/GenBank/DDBJ databases">
        <authorList>
            <person name="Li Y."/>
        </authorList>
    </citation>
    <scope>NUCLEOTIDE SEQUENCE [LARGE SCALE GENOMIC DNA]</scope>
    <source>
        <strain evidence="8">sk1b4</strain>
    </source>
</reference>
<dbReference type="SUPFAM" id="SSF46689">
    <property type="entry name" value="Homeodomain-like"/>
    <property type="match status" value="1"/>
</dbReference>
<dbReference type="GO" id="GO:0003700">
    <property type="term" value="F:DNA-binding transcription factor activity"/>
    <property type="evidence" value="ECO:0007669"/>
    <property type="project" value="TreeGrafter"/>
</dbReference>
<feature type="domain" description="HTH tetR-type" evidence="6">
    <location>
        <begin position="21"/>
        <end position="81"/>
    </location>
</feature>
<evidence type="ECO:0000259" key="6">
    <source>
        <dbReference type="PROSITE" id="PS50977"/>
    </source>
</evidence>
<feature type="region of interest" description="Disordered" evidence="5">
    <location>
        <begin position="1"/>
        <end position="22"/>
    </location>
</feature>
<dbReference type="PROSITE" id="PS50977">
    <property type="entry name" value="HTH_TETR_2"/>
    <property type="match status" value="1"/>
</dbReference>
<dbReference type="OrthoDB" id="6929199at2"/>
<evidence type="ECO:0000256" key="4">
    <source>
        <dbReference type="PROSITE-ProRule" id="PRU00335"/>
    </source>
</evidence>
<dbReference type="PRINTS" id="PR00455">
    <property type="entry name" value="HTHTETR"/>
</dbReference>
<dbReference type="InterPro" id="IPR001647">
    <property type="entry name" value="HTH_TetR"/>
</dbReference>
<dbReference type="GO" id="GO:0000976">
    <property type="term" value="F:transcription cis-regulatory region binding"/>
    <property type="evidence" value="ECO:0007669"/>
    <property type="project" value="TreeGrafter"/>
</dbReference>
<keyword evidence="1" id="KW-0805">Transcription regulation</keyword>
<keyword evidence="8" id="KW-1185">Reference proteome</keyword>